<accession>A0A7V1EIN5</accession>
<gene>
    <name evidence="2" type="ORF">ENP86_09395</name>
</gene>
<reference evidence="2" key="1">
    <citation type="journal article" date="2020" name="mSystems">
        <title>Genome- and Community-Level Interaction Insights into Carbon Utilization and Element Cycling Functions of Hydrothermarchaeota in Hydrothermal Sediment.</title>
        <authorList>
            <person name="Zhou Z."/>
            <person name="Liu Y."/>
            <person name="Xu W."/>
            <person name="Pan J."/>
            <person name="Luo Z.H."/>
            <person name="Li M."/>
        </authorList>
    </citation>
    <scope>NUCLEOTIDE SEQUENCE [LARGE SCALE GENOMIC DNA]</scope>
    <source>
        <strain evidence="2">SpSt-258</strain>
    </source>
</reference>
<dbReference type="InterPro" id="IPR007160">
    <property type="entry name" value="DUF362"/>
</dbReference>
<evidence type="ECO:0000259" key="1">
    <source>
        <dbReference type="Pfam" id="PF04015"/>
    </source>
</evidence>
<feature type="domain" description="DUF362" evidence="1">
    <location>
        <begin position="93"/>
        <end position="280"/>
    </location>
</feature>
<protein>
    <submittedName>
        <fullName evidence="2">DUF362 domain-containing protein</fullName>
    </submittedName>
</protein>
<dbReference type="AlphaFoldDB" id="A0A7V1EIN5"/>
<sequence>MKKLSRRKFFKLVGSGAIGIVLNPKISFSKIIGENLASNVVDCYHAQATSGSSINEPIVQIMMDASIKALTGINNLGEAWKSIFPNITQNSIIGIKVNCINSALPTHPQFVNCIVNGLIQMNFGGTYFKRNNIIIWDRTNSELQNSGYTVYTGNDPNTVRCFGTDQTGVGYDNTCPLTIQTASGTYTRYPSRILSQMIDYLIDVAVLKNHGSTQVTLCLKNHYGSINNPGGLPRANYCSPEIPSTNQQIRDVVTPNNIQKIFIIDALFGNVTSGPGGSPNCNPKKIDYEP</sequence>
<organism evidence="2">
    <name type="scientific">candidate division WOR-3 bacterium</name>
    <dbReference type="NCBI Taxonomy" id="2052148"/>
    <lineage>
        <taxon>Bacteria</taxon>
        <taxon>Bacteria division WOR-3</taxon>
    </lineage>
</organism>
<comment type="caution">
    <text evidence="2">The sequence shown here is derived from an EMBL/GenBank/DDBJ whole genome shotgun (WGS) entry which is preliminary data.</text>
</comment>
<dbReference type="Pfam" id="PF04015">
    <property type="entry name" value="DUF362"/>
    <property type="match status" value="1"/>
</dbReference>
<dbReference type="EMBL" id="DSKY01000021">
    <property type="protein sequence ID" value="HDY59748.1"/>
    <property type="molecule type" value="Genomic_DNA"/>
</dbReference>
<name>A0A7V1EIN5_UNCW3</name>
<evidence type="ECO:0000313" key="2">
    <source>
        <dbReference type="EMBL" id="HDY59748.1"/>
    </source>
</evidence>
<proteinExistence type="predicted"/>